<evidence type="ECO:0000256" key="5">
    <source>
        <dbReference type="ARBA" id="ARBA00023136"/>
    </source>
</evidence>
<evidence type="ECO:0000313" key="8">
    <source>
        <dbReference type="EMBL" id="KAH9589489.1"/>
    </source>
</evidence>
<feature type="domain" description="Phosphatidic acid phosphatase type 2/haloperoxidase" evidence="7">
    <location>
        <begin position="101"/>
        <end position="240"/>
    </location>
</feature>
<keyword evidence="3 6" id="KW-0812">Transmembrane</keyword>
<name>A0A922S165_SCHHA</name>
<sequence>MKPLIDGIIRVGSDLGFIVALIVTNTVLQNVGPYKRGYFVQDESIKKPFRQNTISSTVLYVVSSLLILITIVVGEVIVSAKSLRKTHHRIPVVLYPIYDSLIVACFGYFATIGLTDVGKVSFGRLRPNFLDACKPSDLQTTILGFVGNFTCSSDKSSGLRKSFPSGHTSIAIYTAIFLCLYIQLRFSHSRMYPGVRTCFQMIYVALGLVVGYSRIIDNKHHWSDVLGGGLLGFFVALSTLYYLPYVGDTGNSLPTYRDDQVTTNKQKMAQILFTPYFYSSHLFHHILWMNNNIFPIFILKNFFLLISTDSPPPPPPLYVFVIRLIM</sequence>
<evidence type="ECO:0000259" key="7">
    <source>
        <dbReference type="SMART" id="SM00014"/>
    </source>
</evidence>
<feature type="transmembrane region" description="Helical" evidence="6">
    <location>
        <begin position="92"/>
        <end position="114"/>
    </location>
</feature>
<reference evidence="8" key="4">
    <citation type="journal article" date="2022" name="PLoS Pathog.">
        <title>Chromosome-level genome of Schistosoma haematobium underpins genome-wide explorations of molecular variation.</title>
        <authorList>
            <person name="Stroehlein A.J."/>
            <person name="Korhonen P.K."/>
            <person name="Lee V.V."/>
            <person name="Ralph S.A."/>
            <person name="Mentink-Kane M."/>
            <person name="You H."/>
            <person name="McManus D.P."/>
            <person name="Tchuente L.T."/>
            <person name="Stothard J.R."/>
            <person name="Kaur P."/>
            <person name="Dudchenko O."/>
            <person name="Aiden E.L."/>
            <person name="Yang B."/>
            <person name="Yang H."/>
            <person name="Emery A.M."/>
            <person name="Webster B.L."/>
            <person name="Brindley P.J."/>
            <person name="Rollinson D."/>
            <person name="Chang B.C.H."/>
            <person name="Gasser R.B."/>
            <person name="Young N.D."/>
        </authorList>
    </citation>
    <scope>NUCLEOTIDE SEQUENCE</scope>
</reference>
<dbReference type="CTD" id="24592535"/>
<dbReference type="GeneID" id="24592535"/>
<keyword evidence="5 6" id="KW-0472">Membrane</keyword>
<feature type="transmembrane region" description="Helical" evidence="6">
    <location>
        <begin position="58"/>
        <end position="80"/>
    </location>
</feature>
<dbReference type="InterPro" id="IPR043216">
    <property type="entry name" value="PAP-like"/>
</dbReference>
<organism evidence="8 9">
    <name type="scientific">Schistosoma haematobium</name>
    <name type="common">Blood fluke</name>
    <dbReference type="NCBI Taxonomy" id="6185"/>
    <lineage>
        <taxon>Eukaryota</taxon>
        <taxon>Metazoa</taxon>
        <taxon>Spiralia</taxon>
        <taxon>Lophotrochozoa</taxon>
        <taxon>Platyhelminthes</taxon>
        <taxon>Trematoda</taxon>
        <taxon>Digenea</taxon>
        <taxon>Strigeidida</taxon>
        <taxon>Schistosomatoidea</taxon>
        <taxon>Schistosomatidae</taxon>
        <taxon>Schistosoma</taxon>
    </lineage>
</organism>
<evidence type="ECO:0000256" key="2">
    <source>
        <dbReference type="ARBA" id="ARBA00008816"/>
    </source>
</evidence>
<evidence type="ECO:0000256" key="3">
    <source>
        <dbReference type="ARBA" id="ARBA00022692"/>
    </source>
</evidence>
<feature type="transmembrane region" description="Helical" evidence="6">
    <location>
        <begin position="194"/>
        <end position="213"/>
    </location>
</feature>
<proteinExistence type="inferred from homology"/>
<keyword evidence="4 6" id="KW-1133">Transmembrane helix</keyword>
<comment type="caution">
    <text evidence="8">The sequence shown here is derived from an EMBL/GenBank/DDBJ whole genome shotgun (WGS) entry which is preliminary data.</text>
</comment>
<dbReference type="InterPro" id="IPR036938">
    <property type="entry name" value="PAP2/HPO_sf"/>
</dbReference>
<dbReference type="AlphaFoldDB" id="A0A922S165"/>
<accession>A0A922S165</accession>
<dbReference type="GO" id="GO:0046839">
    <property type="term" value="P:phospholipid dephosphorylation"/>
    <property type="evidence" value="ECO:0007669"/>
    <property type="project" value="TreeGrafter"/>
</dbReference>
<evidence type="ECO:0000256" key="4">
    <source>
        <dbReference type="ARBA" id="ARBA00022989"/>
    </source>
</evidence>
<reference evidence="8" key="2">
    <citation type="journal article" date="2019" name="Gigascience">
        <title>High-quality Schistosoma haematobium genome achieved by single-molecule and long-range sequencing.</title>
        <authorList>
            <person name="Stroehlein A.J."/>
            <person name="Korhonen P.K."/>
            <person name="Chong T.M."/>
            <person name="Lim Y.L."/>
            <person name="Chan K.G."/>
            <person name="Webster B."/>
            <person name="Rollinson D."/>
            <person name="Brindley P.J."/>
            <person name="Gasser R.B."/>
            <person name="Young N.D."/>
        </authorList>
    </citation>
    <scope>NUCLEOTIDE SEQUENCE</scope>
</reference>
<comment type="subcellular location">
    <subcellularLocation>
        <location evidence="1">Membrane</location>
        <topology evidence="1">Multi-pass membrane protein</topology>
    </subcellularLocation>
</comment>
<dbReference type="GO" id="GO:0007165">
    <property type="term" value="P:signal transduction"/>
    <property type="evidence" value="ECO:0007669"/>
    <property type="project" value="TreeGrafter"/>
</dbReference>
<gene>
    <name evidence="8" type="ORF">MS3_00010269</name>
</gene>
<keyword evidence="9" id="KW-1185">Reference proteome</keyword>
<feature type="transmembrane region" description="Helical" evidence="6">
    <location>
        <begin position="7"/>
        <end position="28"/>
    </location>
</feature>
<evidence type="ECO:0000313" key="9">
    <source>
        <dbReference type="Proteomes" id="UP000471633"/>
    </source>
</evidence>
<dbReference type="GO" id="GO:0006644">
    <property type="term" value="P:phospholipid metabolic process"/>
    <property type="evidence" value="ECO:0007669"/>
    <property type="project" value="InterPro"/>
</dbReference>
<evidence type="ECO:0000256" key="6">
    <source>
        <dbReference type="SAM" id="Phobius"/>
    </source>
</evidence>
<dbReference type="GO" id="GO:0008195">
    <property type="term" value="F:phosphatidate phosphatase activity"/>
    <property type="evidence" value="ECO:0007669"/>
    <property type="project" value="TreeGrafter"/>
</dbReference>
<dbReference type="GO" id="GO:0005886">
    <property type="term" value="C:plasma membrane"/>
    <property type="evidence" value="ECO:0007669"/>
    <property type="project" value="TreeGrafter"/>
</dbReference>
<dbReference type="Gene3D" id="1.20.144.10">
    <property type="entry name" value="Phosphatidic acid phosphatase type 2/haloperoxidase"/>
    <property type="match status" value="1"/>
</dbReference>
<feature type="transmembrane region" description="Helical" evidence="6">
    <location>
        <begin position="225"/>
        <end position="243"/>
    </location>
</feature>
<feature type="transmembrane region" description="Helical" evidence="6">
    <location>
        <begin position="163"/>
        <end position="182"/>
    </location>
</feature>
<protein>
    <recommendedName>
        <fullName evidence="7">Phosphatidic acid phosphatase type 2/haloperoxidase domain-containing protein</fullName>
    </recommendedName>
</protein>
<comment type="similarity">
    <text evidence="2">Belongs to the PA-phosphatase related phosphoesterase family.</text>
</comment>
<dbReference type="InterPro" id="IPR000326">
    <property type="entry name" value="PAP2/HPO"/>
</dbReference>
<dbReference type="SUPFAM" id="SSF48317">
    <property type="entry name" value="Acid phosphatase/Vanadium-dependent haloperoxidase"/>
    <property type="match status" value="1"/>
</dbReference>
<dbReference type="RefSeq" id="XP_051070094.1">
    <property type="nucleotide sequence ID" value="XM_051218635.1"/>
</dbReference>
<evidence type="ECO:0000256" key="1">
    <source>
        <dbReference type="ARBA" id="ARBA00004141"/>
    </source>
</evidence>
<dbReference type="CDD" id="cd03384">
    <property type="entry name" value="PAP2_wunen"/>
    <property type="match status" value="1"/>
</dbReference>
<reference evidence="8" key="1">
    <citation type="journal article" date="2012" name="Nat. Genet.">
        <title>Whole-genome sequence of Schistosoma haematobium.</title>
        <authorList>
            <person name="Young N.D."/>
            <person name="Jex A.R."/>
            <person name="Li B."/>
            <person name="Liu S."/>
            <person name="Yang L."/>
            <person name="Xiong Z."/>
            <person name="Li Y."/>
            <person name="Cantacessi C."/>
            <person name="Hall R.S."/>
            <person name="Xu X."/>
            <person name="Chen F."/>
            <person name="Wu X."/>
            <person name="Zerlotini A."/>
            <person name="Oliveira G."/>
            <person name="Hofmann A."/>
            <person name="Zhang G."/>
            <person name="Fang X."/>
            <person name="Kang Y."/>
            <person name="Campbell B.E."/>
            <person name="Loukas A."/>
            <person name="Ranganathan S."/>
            <person name="Rollinson D."/>
            <person name="Rinaldi G."/>
            <person name="Brindley P.J."/>
            <person name="Yang H."/>
            <person name="Wang J."/>
            <person name="Wang J."/>
            <person name="Gasser R.B."/>
        </authorList>
    </citation>
    <scope>NUCLEOTIDE SEQUENCE</scope>
</reference>
<dbReference type="Proteomes" id="UP000471633">
    <property type="component" value="Unassembled WGS sequence"/>
</dbReference>
<dbReference type="SMART" id="SM00014">
    <property type="entry name" value="acidPPc"/>
    <property type="match status" value="1"/>
</dbReference>
<reference evidence="8" key="3">
    <citation type="submission" date="2021-06" db="EMBL/GenBank/DDBJ databases">
        <title>Chromosome-level genome assembly for S. haematobium.</title>
        <authorList>
            <person name="Stroehlein A.J."/>
        </authorList>
    </citation>
    <scope>NUCLEOTIDE SEQUENCE</scope>
</reference>
<dbReference type="PANTHER" id="PTHR10165">
    <property type="entry name" value="LIPID PHOSPHATE PHOSPHATASE"/>
    <property type="match status" value="1"/>
</dbReference>
<dbReference type="Pfam" id="PF01569">
    <property type="entry name" value="PAP2"/>
    <property type="match status" value="1"/>
</dbReference>
<dbReference type="PANTHER" id="PTHR10165:SF103">
    <property type="entry name" value="PHOSPHOLIPID PHOSPHATASE HOMOLOG 1.2 HOMOLOG"/>
    <property type="match status" value="1"/>
</dbReference>
<dbReference type="EMBL" id="AMPZ03000002">
    <property type="protein sequence ID" value="KAH9589489.1"/>
    <property type="molecule type" value="Genomic_DNA"/>
</dbReference>